<dbReference type="RefSeq" id="WP_066065431.1">
    <property type="nucleotide sequence ID" value="NZ_CP013015.1"/>
</dbReference>
<dbReference type="EMBL" id="CP013015">
    <property type="protein sequence ID" value="AMM42005.1"/>
    <property type="molecule type" value="Genomic_DNA"/>
</dbReference>
<organism evidence="2 3">
    <name type="scientific">Desulfofervidus auxilii</name>
    <dbReference type="NCBI Taxonomy" id="1621989"/>
    <lineage>
        <taxon>Bacteria</taxon>
        <taxon>Pseudomonadati</taxon>
        <taxon>Thermodesulfobacteriota</taxon>
        <taxon>Candidatus Desulfofervidia</taxon>
        <taxon>Candidatus Desulfofervidales</taxon>
        <taxon>Candidatus Desulfofervidaceae</taxon>
        <taxon>Candidatus Desulfofervidus</taxon>
    </lineage>
</organism>
<evidence type="ECO:0000313" key="3">
    <source>
        <dbReference type="Proteomes" id="UP000070560"/>
    </source>
</evidence>
<gene>
    <name evidence="2" type="ORF">HS1_002219</name>
</gene>
<dbReference type="Pfam" id="PF10881">
    <property type="entry name" value="DUF2726"/>
    <property type="match status" value="1"/>
</dbReference>
<sequence length="305" mass="34477">MSTIFDSESERRAYSTIRTRWSRFLDVYPHIPVRKALGYDRLRTLSISDRAKEYLLKTEFDFVVCDRSGSPILVVEFDGLSHGFSRDGEYCQVLQTGDQHRKLKLDAKIGACESSDLPIVVVSYPETEPFADPDCPVTVLDAVIGEVITERKRQQLVASRSDHLGAALEDDPSGETTDSLLLEIEVIAEQENPIRCRIREMQNGLPVSFGEQFHPLKDRPGYVGARRSIIGGIEVREQKLRQQILLNYDVYVRPVNCSGCDPFHLANLLAEYGLTRKAIRMVGTSSQEWQKLQAETPWTDEPSEG</sequence>
<reference evidence="2 3" key="1">
    <citation type="submission" date="2015-10" db="EMBL/GenBank/DDBJ databases">
        <title>Candidatus Desulfofervidus auxilii, a hydrogenotrophic sulfate-reducing bacterium involved in the thermophilic anaerobic oxidation of methane.</title>
        <authorList>
            <person name="Krukenberg V."/>
            <person name="Richter M."/>
            <person name="Wegener G."/>
        </authorList>
    </citation>
    <scope>NUCLEOTIDE SEQUENCE [LARGE SCALE GENOMIC DNA]</scope>
    <source>
        <strain evidence="2 3">HS1</strain>
    </source>
</reference>
<protein>
    <recommendedName>
        <fullName evidence="1">DUF2726 domain-containing protein</fullName>
    </recommendedName>
</protein>
<accession>A0A7U4QMC8</accession>
<evidence type="ECO:0000313" key="2">
    <source>
        <dbReference type="EMBL" id="AMM42005.1"/>
    </source>
</evidence>
<dbReference type="KEGG" id="daw:HS1_002219"/>
<keyword evidence="3" id="KW-1185">Reference proteome</keyword>
<evidence type="ECO:0000259" key="1">
    <source>
        <dbReference type="Pfam" id="PF10881"/>
    </source>
</evidence>
<dbReference type="Proteomes" id="UP000070560">
    <property type="component" value="Chromosome"/>
</dbReference>
<name>A0A7U4QMC8_DESA2</name>
<dbReference type="InterPro" id="IPR024402">
    <property type="entry name" value="DUF2726"/>
</dbReference>
<proteinExistence type="predicted"/>
<dbReference type="AlphaFoldDB" id="A0A7U4QMC8"/>
<dbReference type="OrthoDB" id="9553396at2"/>
<feature type="domain" description="DUF2726" evidence="1">
    <location>
        <begin position="7"/>
        <end position="123"/>
    </location>
</feature>